<dbReference type="HOGENOM" id="CLU_049945_0_0_1"/>
<sequence>MATSRKSLAEQIACDLLESKSFRLVSCKVLQSLWAGYGHICRIEAVPASSASDVAPTSLILKHIEPPVIKPNGRLVDEGHIRKILSYQVEQFFYTKLAPQLPKQIAVAACIASVSSDSHGFSTATLLSDLCETFPIAGEKRVELSERQVYAALDWLAGFHGFWWTRVKQFDRAALCPPPMEYVKANGIAALRTEGVWLNGGYTYLATRMTEYSSLKEDASSEWSSALCSGAPSVAELASIEISPQNAANVDYITLIHGDVKSENLFSTADGSSVAFYDFQYVGLGLGVSDLAKLFTCSVPAKLLPADKGLGAQEEVFLRYYHDKLELASGRTYPWDTFIRHWEFALLDWLRFQASWGFWGNTDWLEERGRGILQMNGW</sequence>
<dbReference type="OrthoDB" id="411145at2759"/>
<evidence type="ECO:0008006" key="3">
    <source>
        <dbReference type="Google" id="ProtNLM"/>
    </source>
</evidence>
<organism evidence="1 2">
    <name type="scientific">Verruconis gallopava</name>
    <dbReference type="NCBI Taxonomy" id="253628"/>
    <lineage>
        <taxon>Eukaryota</taxon>
        <taxon>Fungi</taxon>
        <taxon>Dikarya</taxon>
        <taxon>Ascomycota</taxon>
        <taxon>Pezizomycotina</taxon>
        <taxon>Dothideomycetes</taxon>
        <taxon>Pleosporomycetidae</taxon>
        <taxon>Venturiales</taxon>
        <taxon>Sympoventuriaceae</taxon>
        <taxon>Verruconis</taxon>
    </lineage>
</organism>
<protein>
    <recommendedName>
        <fullName evidence="3">CHK kinase-like domain-containing protein</fullName>
    </recommendedName>
</protein>
<keyword evidence="2" id="KW-1185">Reference proteome</keyword>
<name>A0A0D2A4X0_9PEZI</name>
<dbReference type="Pfam" id="PF02958">
    <property type="entry name" value="EcKL"/>
    <property type="match status" value="1"/>
</dbReference>
<gene>
    <name evidence="1" type="ORF">PV09_06984</name>
</gene>
<evidence type="ECO:0000313" key="2">
    <source>
        <dbReference type="Proteomes" id="UP000053259"/>
    </source>
</evidence>
<dbReference type="RefSeq" id="XP_016211374.1">
    <property type="nucleotide sequence ID" value="XM_016360697.1"/>
</dbReference>
<reference evidence="1 2" key="1">
    <citation type="submission" date="2015-01" db="EMBL/GenBank/DDBJ databases">
        <title>The Genome Sequence of Ochroconis gallopava CBS43764.</title>
        <authorList>
            <consortium name="The Broad Institute Genomics Platform"/>
            <person name="Cuomo C."/>
            <person name="de Hoog S."/>
            <person name="Gorbushina A."/>
            <person name="Stielow B."/>
            <person name="Teixiera M."/>
            <person name="Abouelleil A."/>
            <person name="Chapman S.B."/>
            <person name="Priest M."/>
            <person name="Young S.K."/>
            <person name="Wortman J."/>
            <person name="Nusbaum C."/>
            <person name="Birren B."/>
        </authorList>
    </citation>
    <scope>NUCLEOTIDE SEQUENCE [LARGE SCALE GENOMIC DNA]</scope>
    <source>
        <strain evidence="1 2">CBS 43764</strain>
    </source>
</reference>
<dbReference type="Proteomes" id="UP000053259">
    <property type="component" value="Unassembled WGS sequence"/>
</dbReference>
<accession>A0A0D2A4X0</accession>
<dbReference type="SUPFAM" id="SSF56112">
    <property type="entry name" value="Protein kinase-like (PK-like)"/>
    <property type="match status" value="1"/>
</dbReference>
<evidence type="ECO:0000313" key="1">
    <source>
        <dbReference type="EMBL" id="KIW01505.1"/>
    </source>
</evidence>
<dbReference type="InterPro" id="IPR011009">
    <property type="entry name" value="Kinase-like_dom_sf"/>
</dbReference>
<dbReference type="GeneID" id="27314957"/>
<dbReference type="VEuPathDB" id="FungiDB:PV09_06984"/>
<dbReference type="STRING" id="253628.A0A0D2A4X0"/>
<dbReference type="EMBL" id="KN847554">
    <property type="protein sequence ID" value="KIW01505.1"/>
    <property type="molecule type" value="Genomic_DNA"/>
</dbReference>
<dbReference type="InterPro" id="IPR004119">
    <property type="entry name" value="EcKL"/>
</dbReference>
<dbReference type="InParanoid" id="A0A0D2A4X0"/>
<dbReference type="PANTHER" id="PTHR11012:SF30">
    <property type="entry name" value="PROTEIN KINASE-LIKE DOMAIN-CONTAINING"/>
    <property type="match status" value="1"/>
</dbReference>
<dbReference type="PANTHER" id="PTHR11012">
    <property type="entry name" value="PROTEIN KINASE-LIKE DOMAIN-CONTAINING"/>
    <property type="match status" value="1"/>
</dbReference>
<dbReference type="Gene3D" id="3.90.1200.10">
    <property type="match status" value="1"/>
</dbReference>
<dbReference type="AlphaFoldDB" id="A0A0D2A4X0"/>
<proteinExistence type="predicted"/>